<dbReference type="Pfam" id="PF13115">
    <property type="entry name" value="YtkA"/>
    <property type="match status" value="1"/>
</dbReference>
<feature type="domain" description="YtkA-like" evidence="1">
    <location>
        <begin position="221"/>
        <end position="270"/>
    </location>
</feature>
<reference evidence="2 3" key="1">
    <citation type="submission" date="2019-09" db="EMBL/GenBank/DDBJ databases">
        <title>Complete genome sequence of Arachidicoccus sp. B3-10 isolated from apple orchard soil.</title>
        <authorList>
            <person name="Kim H.S."/>
            <person name="Han K.-I."/>
            <person name="Suh M.K."/>
            <person name="Lee K.C."/>
            <person name="Eom M.K."/>
            <person name="Kim J.-S."/>
            <person name="Kang S.W."/>
            <person name="Sin Y."/>
            <person name="Lee J.-S."/>
        </authorList>
    </citation>
    <scope>NUCLEOTIDE SEQUENCE [LARGE SCALE GENOMIC DNA]</scope>
    <source>
        <strain evidence="2 3">B3-10</strain>
    </source>
</reference>
<gene>
    <name evidence="2" type="ORF">E0W69_013265</name>
</gene>
<dbReference type="InterPro" id="IPR032693">
    <property type="entry name" value="YtkA-like_dom"/>
</dbReference>
<dbReference type="RefSeq" id="WP_131330532.1">
    <property type="nucleotide sequence ID" value="NZ_CP044016.1"/>
</dbReference>
<proteinExistence type="predicted"/>
<sequence>MRKYIQKHYILFFLSSSIIYLYSCSKSDNNITTPSETNSLNLINSQTINSTPYKIETYIHTDSIIVGYNPIILKIKDTTTSTYITNATILFDPLMTANAGMHRHSGPVEQPIYASSNGGYTGAFMPIHGSTISYDNAGNYTGWTMRYAITINNITYDTVKYNFATKNIKINTQFFTSVAGNDGYTYYIALVTPQQASQKIGIQDLEVSIYRGDNHEALSFTPINNLTITNFYPYMPDMGHSSDNNTIPTNTTNGHYKGSVNFTMGGAWTLNFIKIMQNGSSLIDSTGLEIAF</sequence>
<protein>
    <recommendedName>
        <fullName evidence="1">YtkA-like domain-containing protein</fullName>
    </recommendedName>
</protein>
<evidence type="ECO:0000313" key="2">
    <source>
        <dbReference type="EMBL" id="QES89589.1"/>
    </source>
</evidence>
<evidence type="ECO:0000313" key="3">
    <source>
        <dbReference type="Proteomes" id="UP000292424"/>
    </source>
</evidence>
<dbReference type="OrthoDB" id="1065544at2"/>
<organism evidence="2 3">
    <name type="scientific">Rhizosphaericola mali</name>
    <dbReference type="NCBI Taxonomy" id="2545455"/>
    <lineage>
        <taxon>Bacteria</taxon>
        <taxon>Pseudomonadati</taxon>
        <taxon>Bacteroidota</taxon>
        <taxon>Chitinophagia</taxon>
        <taxon>Chitinophagales</taxon>
        <taxon>Chitinophagaceae</taxon>
        <taxon>Rhizosphaericola</taxon>
    </lineage>
</organism>
<dbReference type="Proteomes" id="UP000292424">
    <property type="component" value="Chromosome"/>
</dbReference>
<evidence type="ECO:0000259" key="1">
    <source>
        <dbReference type="Pfam" id="PF13115"/>
    </source>
</evidence>
<dbReference type="EMBL" id="CP044016">
    <property type="protein sequence ID" value="QES89589.1"/>
    <property type="molecule type" value="Genomic_DNA"/>
</dbReference>
<dbReference type="AlphaFoldDB" id="A0A5P2G5W6"/>
<accession>A0A5P2G5W6</accession>
<name>A0A5P2G5W6_9BACT</name>
<dbReference type="KEGG" id="arac:E0W69_013265"/>
<keyword evidence="3" id="KW-1185">Reference proteome</keyword>